<keyword evidence="1" id="KW-0175">Coiled coil</keyword>
<proteinExistence type="predicted"/>
<feature type="compositionally biased region" description="Polar residues" evidence="2">
    <location>
        <begin position="148"/>
        <end position="157"/>
    </location>
</feature>
<name>A0AAD8BYM5_BIOPF</name>
<feature type="compositionally biased region" description="Basic and acidic residues" evidence="2">
    <location>
        <begin position="1"/>
        <end position="12"/>
    </location>
</feature>
<feature type="compositionally biased region" description="Polar residues" evidence="2">
    <location>
        <begin position="394"/>
        <end position="409"/>
    </location>
</feature>
<dbReference type="Proteomes" id="UP001233172">
    <property type="component" value="Unassembled WGS sequence"/>
</dbReference>
<feature type="coiled-coil region" evidence="1">
    <location>
        <begin position="521"/>
        <end position="601"/>
    </location>
</feature>
<feature type="region of interest" description="Disordered" evidence="2">
    <location>
        <begin position="712"/>
        <end position="750"/>
    </location>
</feature>
<organism evidence="3 4">
    <name type="scientific">Biomphalaria pfeifferi</name>
    <name type="common">Bloodfluke planorb</name>
    <name type="synonym">Freshwater snail</name>
    <dbReference type="NCBI Taxonomy" id="112525"/>
    <lineage>
        <taxon>Eukaryota</taxon>
        <taxon>Metazoa</taxon>
        <taxon>Spiralia</taxon>
        <taxon>Lophotrochozoa</taxon>
        <taxon>Mollusca</taxon>
        <taxon>Gastropoda</taxon>
        <taxon>Heterobranchia</taxon>
        <taxon>Euthyneura</taxon>
        <taxon>Panpulmonata</taxon>
        <taxon>Hygrophila</taxon>
        <taxon>Lymnaeoidea</taxon>
        <taxon>Planorbidae</taxon>
        <taxon>Biomphalaria</taxon>
    </lineage>
</organism>
<comment type="caution">
    <text evidence="3">The sequence shown here is derived from an EMBL/GenBank/DDBJ whole genome shotgun (WGS) entry which is preliminary data.</text>
</comment>
<reference evidence="3" key="2">
    <citation type="submission" date="2023-04" db="EMBL/GenBank/DDBJ databases">
        <authorList>
            <person name="Bu L."/>
            <person name="Lu L."/>
            <person name="Laidemitt M.R."/>
            <person name="Zhang S.M."/>
            <person name="Mutuku M."/>
            <person name="Mkoji G."/>
            <person name="Steinauer M."/>
            <person name="Loker E.S."/>
        </authorList>
    </citation>
    <scope>NUCLEOTIDE SEQUENCE</scope>
    <source>
        <strain evidence="3">KasaAsao</strain>
        <tissue evidence="3">Whole Snail</tissue>
    </source>
</reference>
<feature type="region of interest" description="Disordered" evidence="2">
    <location>
        <begin position="192"/>
        <end position="214"/>
    </location>
</feature>
<feature type="region of interest" description="Disordered" evidence="2">
    <location>
        <begin position="390"/>
        <end position="409"/>
    </location>
</feature>
<evidence type="ECO:0000313" key="4">
    <source>
        <dbReference type="Proteomes" id="UP001233172"/>
    </source>
</evidence>
<feature type="compositionally biased region" description="Basic and acidic residues" evidence="2">
    <location>
        <begin position="59"/>
        <end position="70"/>
    </location>
</feature>
<evidence type="ECO:0000313" key="3">
    <source>
        <dbReference type="EMBL" id="KAK0063055.1"/>
    </source>
</evidence>
<feature type="coiled-coil region" evidence="1">
    <location>
        <begin position="655"/>
        <end position="696"/>
    </location>
</feature>
<feature type="region of interest" description="Disordered" evidence="2">
    <location>
        <begin position="1"/>
        <end position="91"/>
    </location>
</feature>
<reference evidence="3" key="1">
    <citation type="journal article" date="2023" name="PLoS Negl. Trop. Dis.">
        <title>A genome sequence for Biomphalaria pfeifferi, the major vector snail for the human-infecting parasite Schistosoma mansoni.</title>
        <authorList>
            <person name="Bu L."/>
            <person name="Lu L."/>
            <person name="Laidemitt M.R."/>
            <person name="Zhang S.M."/>
            <person name="Mutuku M."/>
            <person name="Mkoji G."/>
            <person name="Steinauer M."/>
            <person name="Loker E.S."/>
        </authorList>
    </citation>
    <scope>NUCLEOTIDE SEQUENCE</scope>
    <source>
        <strain evidence="3">KasaAsao</strain>
    </source>
</reference>
<feature type="region of interest" description="Disordered" evidence="2">
    <location>
        <begin position="115"/>
        <end position="173"/>
    </location>
</feature>
<dbReference type="EMBL" id="JASAOG010000022">
    <property type="protein sequence ID" value="KAK0063055.1"/>
    <property type="molecule type" value="Genomic_DNA"/>
</dbReference>
<feature type="compositionally biased region" description="Basic residues" evidence="2">
    <location>
        <begin position="13"/>
        <end position="22"/>
    </location>
</feature>
<evidence type="ECO:0000256" key="1">
    <source>
        <dbReference type="SAM" id="Coils"/>
    </source>
</evidence>
<feature type="compositionally biased region" description="Polar residues" evidence="2">
    <location>
        <begin position="717"/>
        <end position="729"/>
    </location>
</feature>
<protein>
    <submittedName>
        <fullName evidence="3">Pre-mRNA-splicing factor CWC22</fullName>
    </submittedName>
</protein>
<sequence length="806" mass="90890">MEIDHHEAEAPNRKRSKKKRKNGKESKDSAISEVSTKLALSRETSIDSGAGVDVEDEESGHARLEDDTKKVQHVTSSNKEDTRRLKSMSTFRRHGSESLILVDIKREAGEAAKLSSLKKHVNTDSPKSVASSASVLNLSPSPYAESRLLSSPSFSDRSTPHRSKSPELSKALRVKQERLQLELALAETRSKLKQHHIGEKPQSTEADSKKTRLSKKVLQRAKSLELSKLKYAEKISLLDKKANSQSLETIKAMEECYSHQKHRSKSEKRYVVSLGQDNQHLPKVGNARNLVDLPENSDLMSTVERVNQSTEFGSHSRLGGGSTLETARTSTVILNVSDSGTDLPSSRREIVLPHLPEQEVTRAEPVKFQKINSIQENNSKSSISLDRNRKIHTPSVTSHIPTGTSPSEDYREISNNLASQIEKKTLSTLTSILREDLPPIPSTEDSQEAAVLDWRPVFRAEMLRLRKEVNDFRQFCAKQVEQNALVLANQWNKSSEISSSHPKNGLPLSEELQDVDVNLQLLQRKQKVLDLEAELSSKEKQLSEKQKNLEEYEKEIKEVESLLNQRQAVCDRRQRALVNLDEELQQLRQELEQTRDQIHQDGTIPESNSERARRNWDMVRRNLLDRQHLLESTVQKYRGELAAATSTLAGKDILIARLQNTVVDNEEELANKDKRIKQLEAKLGLALSEARNLSEQLSNYSHREMLGSSIYGRRSSQELTPDQSRTSFRGSMYRRPSTFAGSDHSDEHPKPVITAALDHDSEQFRNNSRLLGKRSSISDNAITRLTLSTLKTDDKYGRGSSACSIQ</sequence>
<feature type="compositionally biased region" description="Low complexity" evidence="2">
    <location>
        <begin position="128"/>
        <end position="142"/>
    </location>
</feature>
<evidence type="ECO:0000256" key="2">
    <source>
        <dbReference type="SAM" id="MobiDB-lite"/>
    </source>
</evidence>
<accession>A0AAD8BYM5</accession>
<keyword evidence="4" id="KW-1185">Reference proteome</keyword>
<gene>
    <name evidence="3" type="ORF">Bpfe_007251</name>
</gene>
<dbReference type="AlphaFoldDB" id="A0AAD8BYM5"/>